<accession>A0AAE0P8M8</accession>
<sequence>MSTQTTSLPKTFRAAILSSPNSPLSITTLPLPVPGPHQLLIRVLACGICATDAVIAAGLLPQTSFPTVLGHEFVGDVVALGSSVSPEQFQIGDRVGGAWHGGHCSSCPSCLRGSQQTCDNQQITSVNHHGAYAEYTLLRTQAAVKVPRDMDPASTAPFLCAGLTVFNGIRKMGIEPGSGGFVAIQGLGGLGHLAVQYAKAMGHRVVAVSRGEEKREFAINELGAHEYVAADTPEDAARRLSEMGGAALIVSTAPTAKAFKGLEYGLRTGGKLLLLACAGPVEIDTTVLVLKQLSVHGWPSGTPLDAEEAIQFAKLHGIKCFVEKFKLEDADEAFELMKAGRPKYRNVLVME</sequence>
<keyword evidence="4 7" id="KW-0862">Zinc</keyword>
<comment type="similarity">
    <text evidence="2 7">Belongs to the zinc-containing alcohol dehydrogenase family.</text>
</comment>
<reference evidence="9" key="1">
    <citation type="journal article" date="2023" name="Mol. Phylogenet. Evol.">
        <title>Genome-scale phylogeny and comparative genomics of the fungal order Sordariales.</title>
        <authorList>
            <person name="Hensen N."/>
            <person name="Bonometti L."/>
            <person name="Westerberg I."/>
            <person name="Brannstrom I.O."/>
            <person name="Guillou S."/>
            <person name="Cros-Aarteil S."/>
            <person name="Calhoun S."/>
            <person name="Haridas S."/>
            <person name="Kuo A."/>
            <person name="Mondo S."/>
            <person name="Pangilinan J."/>
            <person name="Riley R."/>
            <person name="LaButti K."/>
            <person name="Andreopoulos B."/>
            <person name="Lipzen A."/>
            <person name="Chen C."/>
            <person name="Yan M."/>
            <person name="Daum C."/>
            <person name="Ng V."/>
            <person name="Clum A."/>
            <person name="Steindorff A."/>
            <person name="Ohm R.A."/>
            <person name="Martin F."/>
            <person name="Silar P."/>
            <person name="Natvig D.O."/>
            <person name="Lalanne C."/>
            <person name="Gautier V."/>
            <person name="Ament-Velasquez S.L."/>
            <person name="Kruys A."/>
            <person name="Hutchinson M.I."/>
            <person name="Powell A.J."/>
            <person name="Barry K."/>
            <person name="Miller A.N."/>
            <person name="Grigoriev I.V."/>
            <person name="Debuchy R."/>
            <person name="Gladieux P."/>
            <person name="Hiltunen Thoren M."/>
            <person name="Johannesson H."/>
        </authorList>
    </citation>
    <scope>NUCLEOTIDE SEQUENCE</scope>
    <source>
        <strain evidence="9">FGSC 1904</strain>
    </source>
</reference>
<keyword evidence="5" id="KW-0560">Oxidoreductase</keyword>
<dbReference type="PANTHER" id="PTHR42940:SF7">
    <property type="entry name" value="ALCOHOL DEHYDROGENASE-LIKE N-TERMINAL DOMAIN-CONTAINING PROTEIN"/>
    <property type="match status" value="1"/>
</dbReference>
<proteinExistence type="inferred from homology"/>
<dbReference type="InterPro" id="IPR002328">
    <property type="entry name" value="ADH_Zn_CS"/>
</dbReference>
<evidence type="ECO:0000256" key="4">
    <source>
        <dbReference type="ARBA" id="ARBA00022833"/>
    </source>
</evidence>
<keyword evidence="3 7" id="KW-0479">Metal-binding</keyword>
<feature type="domain" description="Enoyl reductase (ER)" evidence="8">
    <location>
        <begin position="19"/>
        <end position="348"/>
    </location>
</feature>
<dbReference type="Gene3D" id="3.40.50.720">
    <property type="entry name" value="NAD(P)-binding Rossmann-like Domain"/>
    <property type="match status" value="1"/>
</dbReference>
<comment type="cofactor">
    <cofactor evidence="1 7">
        <name>Zn(2+)</name>
        <dbReference type="ChEBI" id="CHEBI:29105"/>
    </cofactor>
</comment>
<dbReference type="Gene3D" id="3.90.180.10">
    <property type="entry name" value="Medium-chain alcohol dehydrogenases, catalytic domain"/>
    <property type="match status" value="1"/>
</dbReference>
<dbReference type="Proteomes" id="UP001281003">
    <property type="component" value="Unassembled WGS sequence"/>
</dbReference>
<dbReference type="AlphaFoldDB" id="A0AAE0P8M8"/>
<dbReference type="InterPro" id="IPR011032">
    <property type="entry name" value="GroES-like_sf"/>
</dbReference>
<dbReference type="SUPFAM" id="SSF50129">
    <property type="entry name" value="GroES-like"/>
    <property type="match status" value="1"/>
</dbReference>
<dbReference type="Pfam" id="PF08240">
    <property type="entry name" value="ADH_N"/>
    <property type="match status" value="1"/>
</dbReference>
<dbReference type="FunFam" id="3.40.50.720:FF:000039">
    <property type="entry name" value="Alcohol dehydrogenase AdhP"/>
    <property type="match status" value="1"/>
</dbReference>
<evidence type="ECO:0000256" key="7">
    <source>
        <dbReference type="RuleBase" id="RU361277"/>
    </source>
</evidence>
<dbReference type="Pfam" id="PF00107">
    <property type="entry name" value="ADH_zinc_N"/>
    <property type="match status" value="1"/>
</dbReference>
<evidence type="ECO:0000259" key="8">
    <source>
        <dbReference type="SMART" id="SM00829"/>
    </source>
</evidence>
<organism evidence="9 10">
    <name type="scientific">Sordaria brevicollis</name>
    <dbReference type="NCBI Taxonomy" id="83679"/>
    <lineage>
        <taxon>Eukaryota</taxon>
        <taxon>Fungi</taxon>
        <taxon>Dikarya</taxon>
        <taxon>Ascomycota</taxon>
        <taxon>Pezizomycotina</taxon>
        <taxon>Sordariomycetes</taxon>
        <taxon>Sordariomycetidae</taxon>
        <taxon>Sordariales</taxon>
        <taxon>Sordariaceae</taxon>
        <taxon>Sordaria</taxon>
    </lineage>
</organism>
<reference evidence="9" key="2">
    <citation type="submission" date="2023-07" db="EMBL/GenBank/DDBJ databases">
        <authorList>
            <consortium name="Lawrence Berkeley National Laboratory"/>
            <person name="Haridas S."/>
            <person name="Hensen N."/>
            <person name="Bonometti L."/>
            <person name="Westerberg I."/>
            <person name="Brannstrom I.O."/>
            <person name="Guillou S."/>
            <person name="Cros-Aarteil S."/>
            <person name="Calhoun S."/>
            <person name="Kuo A."/>
            <person name="Mondo S."/>
            <person name="Pangilinan J."/>
            <person name="Riley R."/>
            <person name="LaButti K."/>
            <person name="Andreopoulos B."/>
            <person name="Lipzen A."/>
            <person name="Chen C."/>
            <person name="Yanf M."/>
            <person name="Daum C."/>
            <person name="Ng V."/>
            <person name="Clum A."/>
            <person name="Steindorff A."/>
            <person name="Ohm R."/>
            <person name="Martin F."/>
            <person name="Silar P."/>
            <person name="Natvig D."/>
            <person name="Lalanne C."/>
            <person name="Gautier V."/>
            <person name="Ament-velasquez S.L."/>
            <person name="Kruys A."/>
            <person name="Hutchinson M.I."/>
            <person name="Powell A.J."/>
            <person name="Barry K."/>
            <person name="Miller A.N."/>
            <person name="Grigoriev I.V."/>
            <person name="Debuchy R."/>
            <person name="Gladieux P."/>
            <person name="Thoren M.H."/>
            <person name="Johannesson H."/>
        </authorList>
    </citation>
    <scope>NUCLEOTIDE SEQUENCE</scope>
    <source>
        <strain evidence="9">FGSC 1904</strain>
    </source>
</reference>
<comment type="caution">
    <text evidence="9">The sequence shown here is derived from an EMBL/GenBank/DDBJ whole genome shotgun (WGS) entry which is preliminary data.</text>
</comment>
<evidence type="ECO:0000256" key="5">
    <source>
        <dbReference type="ARBA" id="ARBA00023002"/>
    </source>
</evidence>
<evidence type="ECO:0000256" key="6">
    <source>
        <dbReference type="ARBA" id="ARBA00023027"/>
    </source>
</evidence>
<dbReference type="GO" id="GO:0005737">
    <property type="term" value="C:cytoplasm"/>
    <property type="evidence" value="ECO:0007669"/>
    <property type="project" value="TreeGrafter"/>
</dbReference>
<dbReference type="PANTHER" id="PTHR42940">
    <property type="entry name" value="ALCOHOL DEHYDROGENASE 1-RELATED"/>
    <property type="match status" value="1"/>
</dbReference>
<gene>
    <name evidence="9" type="ORF">B0T20DRAFT_395254</name>
</gene>
<evidence type="ECO:0000313" key="9">
    <source>
        <dbReference type="EMBL" id="KAK3395358.1"/>
    </source>
</evidence>
<keyword evidence="10" id="KW-1185">Reference proteome</keyword>
<keyword evidence="6" id="KW-0520">NAD</keyword>
<dbReference type="EMBL" id="JAUTDP010000010">
    <property type="protein sequence ID" value="KAK3395358.1"/>
    <property type="molecule type" value="Genomic_DNA"/>
</dbReference>
<name>A0AAE0P8M8_SORBR</name>
<dbReference type="GO" id="GO:0008270">
    <property type="term" value="F:zinc ion binding"/>
    <property type="evidence" value="ECO:0007669"/>
    <property type="project" value="InterPro"/>
</dbReference>
<dbReference type="InterPro" id="IPR036291">
    <property type="entry name" value="NAD(P)-bd_dom_sf"/>
</dbReference>
<dbReference type="InterPro" id="IPR013149">
    <property type="entry name" value="ADH-like_C"/>
</dbReference>
<evidence type="ECO:0000256" key="3">
    <source>
        <dbReference type="ARBA" id="ARBA00022723"/>
    </source>
</evidence>
<dbReference type="InterPro" id="IPR020843">
    <property type="entry name" value="ER"/>
</dbReference>
<dbReference type="PROSITE" id="PS00059">
    <property type="entry name" value="ADH_ZINC"/>
    <property type="match status" value="1"/>
</dbReference>
<evidence type="ECO:0000313" key="10">
    <source>
        <dbReference type="Proteomes" id="UP001281003"/>
    </source>
</evidence>
<dbReference type="InterPro" id="IPR013154">
    <property type="entry name" value="ADH-like_N"/>
</dbReference>
<dbReference type="SMART" id="SM00829">
    <property type="entry name" value="PKS_ER"/>
    <property type="match status" value="1"/>
</dbReference>
<dbReference type="SUPFAM" id="SSF51735">
    <property type="entry name" value="NAD(P)-binding Rossmann-fold domains"/>
    <property type="match status" value="1"/>
</dbReference>
<evidence type="ECO:0000256" key="1">
    <source>
        <dbReference type="ARBA" id="ARBA00001947"/>
    </source>
</evidence>
<protein>
    <submittedName>
        <fullName evidence="9">Chaperonin 10-like protein</fullName>
    </submittedName>
</protein>
<evidence type="ECO:0000256" key="2">
    <source>
        <dbReference type="ARBA" id="ARBA00008072"/>
    </source>
</evidence>
<dbReference type="GO" id="GO:0004022">
    <property type="term" value="F:alcohol dehydrogenase (NAD+) activity"/>
    <property type="evidence" value="ECO:0007669"/>
    <property type="project" value="TreeGrafter"/>
</dbReference>